<feature type="domain" description="Macro" evidence="2">
    <location>
        <begin position="1"/>
        <end position="124"/>
    </location>
</feature>
<dbReference type="Pfam" id="PF01661">
    <property type="entry name" value="Macro"/>
    <property type="match status" value="1"/>
</dbReference>
<dbReference type="InterPro" id="IPR002589">
    <property type="entry name" value="Macro_dom"/>
</dbReference>
<dbReference type="SUPFAM" id="SSF52949">
    <property type="entry name" value="Macro domain-like"/>
    <property type="match status" value="1"/>
</dbReference>
<reference evidence="3" key="1">
    <citation type="submission" date="2016-04" db="EMBL/GenBank/DDBJ databases">
        <authorList>
            <person name="Evans L.H."/>
            <person name="Alamgir A."/>
            <person name="Owens N."/>
            <person name="Weber N.D."/>
            <person name="Virtaneva K."/>
            <person name="Barbian K."/>
            <person name="Babar A."/>
            <person name="Rosenke K."/>
        </authorList>
    </citation>
    <scope>NUCLEOTIDE SEQUENCE</scope>
    <source>
        <strain evidence="3">86-2</strain>
    </source>
</reference>
<evidence type="ECO:0000259" key="2">
    <source>
        <dbReference type="PROSITE" id="PS51154"/>
    </source>
</evidence>
<dbReference type="PROSITE" id="PS51154">
    <property type="entry name" value="MACRO"/>
    <property type="match status" value="1"/>
</dbReference>
<dbReference type="EMBL" id="FLUL01000001">
    <property type="protein sequence ID" value="SBV95881.1"/>
    <property type="molecule type" value="Genomic_DNA"/>
</dbReference>
<gene>
    <name evidence="3" type="ORF">KL86DYS2_10991</name>
</gene>
<evidence type="ECO:0000256" key="1">
    <source>
        <dbReference type="ARBA" id="ARBA00035885"/>
    </source>
</evidence>
<protein>
    <submittedName>
        <fullName evidence="3">Appr-1-p processing protein</fullName>
    </submittedName>
</protein>
<proteinExistence type="predicted"/>
<comment type="catalytic activity">
    <reaction evidence="1">
        <text>an N-(ADP-alpha-D-ribosyl)-thymidine in DNA + H2O = a thymidine in DNA + ADP-D-ribose</text>
        <dbReference type="Rhea" id="RHEA:71655"/>
        <dbReference type="Rhea" id="RHEA-COMP:13556"/>
        <dbReference type="Rhea" id="RHEA-COMP:18051"/>
        <dbReference type="ChEBI" id="CHEBI:15377"/>
        <dbReference type="ChEBI" id="CHEBI:57967"/>
        <dbReference type="ChEBI" id="CHEBI:137386"/>
        <dbReference type="ChEBI" id="CHEBI:191199"/>
    </reaction>
    <physiologicalReaction direction="left-to-right" evidence="1">
        <dbReference type="Rhea" id="RHEA:71656"/>
    </physiologicalReaction>
</comment>
<dbReference type="AlphaFoldDB" id="A0A212J8Y2"/>
<dbReference type="PANTHER" id="PTHR12521">
    <property type="entry name" value="PROTEIN C6ORF130"/>
    <property type="match status" value="1"/>
</dbReference>
<accession>A0A212J8Y2</accession>
<dbReference type="InterPro" id="IPR043472">
    <property type="entry name" value="Macro_dom-like"/>
</dbReference>
<organism evidence="3">
    <name type="scientific">uncultured Dysgonomonas sp</name>
    <dbReference type="NCBI Taxonomy" id="206096"/>
    <lineage>
        <taxon>Bacteria</taxon>
        <taxon>Pseudomonadati</taxon>
        <taxon>Bacteroidota</taxon>
        <taxon>Bacteroidia</taxon>
        <taxon>Bacteroidales</taxon>
        <taxon>Dysgonomonadaceae</taxon>
        <taxon>Dysgonomonas</taxon>
        <taxon>environmental samples</taxon>
    </lineage>
</organism>
<dbReference type="PANTHER" id="PTHR12521:SF0">
    <property type="entry name" value="ADP-RIBOSE GLYCOHYDROLASE OARD1"/>
    <property type="match status" value="1"/>
</dbReference>
<dbReference type="InterPro" id="IPR050892">
    <property type="entry name" value="ADP-ribose_metab_enzymes"/>
</dbReference>
<sequence>MGAGIAYECRLRYPIMYERYVELCKEKKLNIGMLWIYKSENKWIMNFPTKYHWKYESKQEYLEKGLQKFLETYKERGITSIAFPLLGASNGGIPENISLQIMKNYLEQCDIDIEIYHYDPLAYDDLYIRFKTLWNKIPEKELAQRSNLRIDFVRKVKTAMEDDKIRSLSRLLTVKGIGDVTLEKSFQFINNYKENEQNIFNFD</sequence>
<evidence type="ECO:0000313" key="3">
    <source>
        <dbReference type="EMBL" id="SBV95881.1"/>
    </source>
</evidence>
<name>A0A212J8Y2_9BACT</name>
<dbReference type="Gene3D" id="3.40.220.10">
    <property type="entry name" value="Leucine Aminopeptidase, subunit E, domain 1"/>
    <property type="match status" value="1"/>
</dbReference>
<dbReference type="GO" id="GO:0140291">
    <property type="term" value="P:peptidyl-glutamate ADP-deribosylation"/>
    <property type="evidence" value="ECO:0007669"/>
    <property type="project" value="TreeGrafter"/>
</dbReference>